<protein>
    <submittedName>
        <fullName evidence="1">Uncharacterized protein</fullName>
    </submittedName>
</protein>
<organism evidence="1 2">
    <name type="scientific">Acinetobacter rongchengensis</name>
    <dbReference type="NCBI Taxonomy" id="2419601"/>
    <lineage>
        <taxon>Bacteria</taxon>
        <taxon>Pseudomonadati</taxon>
        <taxon>Pseudomonadota</taxon>
        <taxon>Gammaproteobacteria</taxon>
        <taxon>Moraxellales</taxon>
        <taxon>Moraxellaceae</taxon>
        <taxon>Acinetobacter</taxon>
    </lineage>
</organism>
<dbReference type="EMBL" id="RAXT01000021">
    <property type="protein sequence ID" value="RKG37426.1"/>
    <property type="molecule type" value="Genomic_DNA"/>
</dbReference>
<reference evidence="1 2" key="1">
    <citation type="submission" date="2018-09" db="EMBL/GenBank/DDBJ databases">
        <title>The draft genome of Acinetobacter spp. strains.</title>
        <authorList>
            <person name="Qin J."/>
            <person name="Feng Y."/>
            <person name="Zong Z."/>
        </authorList>
    </citation>
    <scope>NUCLEOTIDE SEQUENCE [LARGE SCALE GENOMIC DNA]</scope>
    <source>
        <strain evidence="1 2">WCHAc060115</strain>
    </source>
</reference>
<keyword evidence="2" id="KW-1185">Reference proteome</keyword>
<evidence type="ECO:0000313" key="1">
    <source>
        <dbReference type="EMBL" id="RKG37426.1"/>
    </source>
</evidence>
<comment type="caution">
    <text evidence="1">The sequence shown here is derived from an EMBL/GenBank/DDBJ whole genome shotgun (WGS) entry which is preliminary data.</text>
</comment>
<proteinExistence type="predicted"/>
<dbReference type="Proteomes" id="UP000280405">
    <property type="component" value="Unassembled WGS sequence"/>
</dbReference>
<dbReference type="RefSeq" id="WP_120384346.1">
    <property type="nucleotide sequence ID" value="NZ_RAXT01000021.1"/>
</dbReference>
<sequence>MKEQKIIDLINASQAVIKSELLPQINQNKYELLMLLKSFEILRAYILNKEGFSQHSTGILQDYFHFPIKDAQEALVQLCSDLRENVQIDNVLELLEAMNTEDMKLVESKASYHG</sequence>
<dbReference type="OrthoDB" id="6694254at2"/>
<accession>A0A3A8EVG1</accession>
<dbReference type="AlphaFoldDB" id="A0A3A8EVG1"/>
<gene>
    <name evidence="1" type="ORF">D7V20_11060</name>
</gene>
<name>A0A3A8EVG1_9GAMM</name>
<evidence type="ECO:0000313" key="2">
    <source>
        <dbReference type="Proteomes" id="UP000280405"/>
    </source>
</evidence>